<evidence type="ECO:0000256" key="2">
    <source>
        <dbReference type="SAM" id="SignalP"/>
    </source>
</evidence>
<feature type="transmembrane region" description="Helical" evidence="1">
    <location>
        <begin position="189"/>
        <end position="208"/>
    </location>
</feature>
<evidence type="ECO:0000313" key="4">
    <source>
        <dbReference type="Proteomes" id="UP001293593"/>
    </source>
</evidence>
<feature type="chain" id="PRO_5042208887" evidence="2">
    <location>
        <begin position="24"/>
        <end position="209"/>
    </location>
</feature>
<keyword evidence="1" id="KW-1133">Transmembrane helix</keyword>
<protein>
    <submittedName>
        <fullName evidence="3">Uncharacterized protein</fullName>
    </submittedName>
</protein>
<keyword evidence="4" id="KW-1185">Reference proteome</keyword>
<dbReference type="AlphaFoldDB" id="A0AAE1N5A8"/>
<proteinExistence type="predicted"/>
<evidence type="ECO:0000313" key="3">
    <source>
        <dbReference type="EMBL" id="KAK4282880.1"/>
    </source>
</evidence>
<comment type="caution">
    <text evidence="3">The sequence shown here is derived from an EMBL/GenBank/DDBJ whole genome shotgun (WGS) entry which is preliminary data.</text>
</comment>
<accession>A0AAE1N5A8</accession>
<dbReference type="EMBL" id="JAWXYG010000002">
    <property type="protein sequence ID" value="KAK4282880.1"/>
    <property type="molecule type" value="Genomic_DNA"/>
</dbReference>
<feature type="signal peptide" evidence="2">
    <location>
        <begin position="1"/>
        <end position="23"/>
    </location>
</feature>
<dbReference type="Proteomes" id="UP001293593">
    <property type="component" value="Unassembled WGS sequence"/>
</dbReference>
<gene>
    <name evidence="3" type="ORF">QN277_014205</name>
</gene>
<sequence>MTSSRLLCILAVLVLLIPMSAKGDPLDDILGKVCEEVECGKGKCVVNTSLPLNFICECDSGWKRTKDYDNYTYANNFLPCVIPECGLDYGCQSAPPPVPDKDFPFNLSAFDPCYWAYCGEGRCSRNRSHTYSCVCDTGYFNLVNISVFPCYSSCAIEPDCSRLGIRVADSTSSEGGGSNAATSGRAERLLWMVMLLLLLLLSTGVVAWN</sequence>
<organism evidence="3 4">
    <name type="scientific">Acacia crassicarpa</name>
    <name type="common">northern wattle</name>
    <dbReference type="NCBI Taxonomy" id="499986"/>
    <lineage>
        <taxon>Eukaryota</taxon>
        <taxon>Viridiplantae</taxon>
        <taxon>Streptophyta</taxon>
        <taxon>Embryophyta</taxon>
        <taxon>Tracheophyta</taxon>
        <taxon>Spermatophyta</taxon>
        <taxon>Magnoliopsida</taxon>
        <taxon>eudicotyledons</taxon>
        <taxon>Gunneridae</taxon>
        <taxon>Pentapetalae</taxon>
        <taxon>rosids</taxon>
        <taxon>fabids</taxon>
        <taxon>Fabales</taxon>
        <taxon>Fabaceae</taxon>
        <taxon>Caesalpinioideae</taxon>
        <taxon>mimosoid clade</taxon>
        <taxon>Acacieae</taxon>
        <taxon>Acacia</taxon>
    </lineage>
</organism>
<evidence type="ECO:0000256" key="1">
    <source>
        <dbReference type="SAM" id="Phobius"/>
    </source>
</evidence>
<keyword evidence="1" id="KW-0472">Membrane</keyword>
<dbReference type="PANTHER" id="PTHR33881:SF10">
    <property type="entry name" value="SLIT HOMOLOG 2 PROTEIN-LIKE"/>
    <property type="match status" value="1"/>
</dbReference>
<name>A0AAE1N5A8_9FABA</name>
<dbReference type="PANTHER" id="PTHR33881">
    <property type="entry name" value="NEUROGENIC LOCUS NOTCH-LIKE PROTEIN"/>
    <property type="match status" value="1"/>
</dbReference>
<keyword evidence="2" id="KW-0732">Signal</keyword>
<keyword evidence="1" id="KW-0812">Transmembrane</keyword>
<reference evidence="3" key="1">
    <citation type="submission" date="2023-10" db="EMBL/GenBank/DDBJ databases">
        <title>Chromosome-level genome of the transformable northern wattle, Acacia crassicarpa.</title>
        <authorList>
            <person name="Massaro I."/>
            <person name="Sinha N.R."/>
            <person name="Poethig S."/>
            <person name="Leichty A.R."/>
        </authorList>
    </citation>
    <scope>NUCLEOTIDE SEQUENCE</scope>
    <source>
        <strain evidence="3">Acra3RX</strain>
        <tissue evidence="3">Leaf</tissue>
    </source>
</reference>